<reference evidence="1" key="1">
    <citation type="submission" date="2013-12" db="EMBL/GenBank/DDBJ databases">
        <title>The Genome Sequence of Aphanomyces astaci APO3.</title>
        <authorList>
            <consortium name="The Broad Institute Genomics Platform"/>
            <person name="Russ C."/>
            <person name="Tyler B."/>
            <person name="van West P."/>
            <person name="Dieguez-Uribeondo J."/>
            <person name="Young S.K."/>
            <person name="Zeng Q."/>
            <person name="Gargeya S."/>
            <person name="Fitzgerald M."/>
            <person name="Abouelleil A."/>
            <person name="Alvarado L."/>
            <person name="Chapman S.B."/>
            <person name="Gainer-Dewar J."/>
            <person name="Goldberg J."/>
            <person name="Griggs A."/>
            <person name="Gujja S."/>
            <person name="Hansen M."/>
            <person name="Howarth C."/>
            <person name="Imamovic A."/>
            <person name="Ireland A."/>
            <person name="Larimer J."/>
            <person name="McCowan C."/>
            <person name="Murphy C."/>
            <person name="Pearson M."/>
            <person name="Poon T.W."/>
            <person name="Priest M."/>
            <person name="Roberts A."/>
            <person name="Saif S."/>
            <person name="Shea T."/>
            <person name="Sykes S."/>
            <person name="Wortman J."/>
            <person name="Nusbaum C."/>
            <person name="Birren B."/>
        </authorList>
    </citation>
    <scope>NUCLEOTIDE SEQUENCE [LARGE SCALE GENOMIC DNA]</scope>
    <source>
        <strain evidence="1">APO3</strain>
    </source>
</reference>
<name>W4GMW6_APHAT</name>
<dbReference type="GeneID" id="20808452"/>
<protein>
    <submittedName>
        <fullName evidence="1">Uncharacterized protein</fullName>
    </submittedName>
</protein>
<dbReference type="EMBL" id="KI913125">
    <property type="protein sequence ID" value="ETV81022.1"/>
    <property type="molecule type" value="Genomic_DNA"/>
</dbReference>
<evidence type="ECO:0000313" key="1">
    <source>
        <dbReference type="EMBL" id="ETV81022.1"/>
    </source>
</evidence>
<gene>
    <name evidence="1" type="ORF">H257_06456</name>
</gene>
<sequence length="93" mass="10300">MLDRLQDQSAPDLLNLQQSYDQAEVKYGVTNEPAKVLLSISRHYEKVCRAFTGSVFTCSSMVTQSGESMKSVIKENGNMLSIAVSDSFIGFKE</sequence>
<dbReference type="RefSeq" id="XP_009829969.1">
    <property type="nucleotide sequence ID" value="XM_009831667.1"/>
</dbReference>
<dbReference type="OrthoDB" id="128308at2759"/>
<proteinExistence type="predicted"/>
<accession>W4GMW6</accession>
<dbReference type="AlphaFoldDB" id="W4GMW6"/>
<dbReference type="VEuPathDB" id="FungiDB:H257_06456"/>
<organism evidence="1">
    <name type="scientific">Aphanomyces astaci</name>
    <name type="common">Crayfish plague agent</name>
    <dbReference type="NCBI Taxonomy" id="112090"/>
    <lineage>
        <taxon>Eukaryota</taxon>
        <taxon>Sar</taxon>
        <taxon>Stramenopiles</taxon>
        <taxon>Oomycota</taxon>
        <taxon>Saprolegniomycetes</taxon>
        <taxon>Saprolegniales</taxon>
        <taxon>Verrucalvaceae</taxon>
        <taxon>Aphanomyces</taxon>
    </lineage>
</organism>